<comment type="similarity">
    <text evidence="1">Belongs to the class-IV pyridoxal-phosphate-dependent aminotransferase family.</text>
</comment>
<dbReference type="InterPro" id="IPR050571">
    <property type="entry name" value="Class-IV_PLP-Dep_Aminotrnsfr"/>
</dbReference>
<dbReference type="InterPro" id="IPR043131">
    <property type="entry name" value="BCAT-like_N"/>
</dbReference>
<evidence type="ECO:0000313" key="3">
    <source>
        <dbReference type="Proteomes" id="UP000318538"/>
    </source>
</evidence>
<dbReference type="GO" id="GO:0008483">
    <property type="term" value="F:transaminase activity"/>
    <property type="evidence" value="ECO:0007669"/>
    <property type="project" value="UniProtKB-KW"/>
</dbReference>
<dbReference type="Pfam" id="PF01063">
    <property type="entry name" value="Aminotran_4"/>
    <property type="match status" value="1"/>
</dbReference>
<dbReference type="Gene3D" id="3.20.10.10">
    <property type="entry name" value="D-amino Acid Aminotransferase, subunit A, domain 2"/>
    <property type="match status" value="1"/>
</dbReference>
<dbReference type="SUPFAM" id="SSF56752">
    <property type="entry name" value="D-aminoacid aminotransferase-like PLP-dependent enzymes"/>
    <property type="match status" value="1"/>
</dbReference>
<protein>
    <submittedName>
        <fullName evidence="2">D-amino acid aminotransferase</fullName>
    </submittedName>
</protein>
<keyword evidence="2" id="KW-0808">Transferase</keyword>
<name>A0A517NHX0_9BACT</name>
<keyword evidence="3" id="KW-1185">Reference proteome</keyword>
<organism evidence="2 3">
    <name type="scientific">Rubripirellula lacrimiformis</name>
    <dbReference type="NCBI Taxonomy" id="1930273"/>
    <lineage>
        <taxon>Bacteria</taxon>
        <taxon>Pseudomonadati</taxon>
        <taxon>Planctomycetota</taxon>
        <taxon>Planctomycetia</taxon>
        <taxon>Pirellulales</taxon>
        <taxon>Pirellulaceae</taxon>
        <taxon>Rubripirellula</taxon>
    </lineage>
</organism>
<dbReference type="KEGG" id="rlc:K227x_50690"/>
<sequence length="323" mass="35430">MPDSTSQPVGYLCGRWVNHSEMSVSVDDAGFRQAVTVVERLRTYNRVPWQVDLHLRRWQSSLDYLGIVGTPPPDEMRSLMNQLLVRNRDWDSATDDVGITWFATPGNVGIDAADRLPTIGMHLNRLDDAAHRRRWATGQPLVVTSVCQPSPDAWSRSIKTRCRLHYFRADQIARSVHPLAAGVLVDADGSITETSIANLAIVESGIITSPPEDQVLPGVTQKMVQQWAAAESIPWRKQRLTPSRLVAADQVLLMGTDAGLWFASDVRIWASGSKPASDFVPGVDCGNANLANPSSGTEIPKAAGGDVFQRLFAHGPWNFNVAD</sequence>
<dbReference type="InterPro" id="IPR001544">
    <property type="entry name" value="Aminotrans_IV"/>
</dbReference>
<dbReference type="EMBL" id="CP036525">
    <property type="protein sequence ID" value="QDT06653.1"/>
    <property type="molecule type" value="Genomic_DNA"/>
</dbReference>
<dbReference type="Proteomes" id="UP000318538">
    <property type="component" value="Chromosome"/>
</dbReference>
<reference evidence="2 3" key="1">
    <citation type="submission" date="2019-02" db="EMBL/GenBank/DDBJ databases">
        <title>Deep-cultivation of Planctomycetes and their phenomic and genomic characterization uncovers novel biology.</title>
        <authorList>
            <person name="Wiegand S."/>
            <person name="Jogler M."/>
            <person name="Boedeker C."/>
            <person name="Pinto D."/>
            <person name="Vollmers J."/>
            <person name="Rivas-Marin E."/>
            <person name="Kohn T."/>
            <person name="Peeters S.H."/>
            <person name="Heuer A."/>
            <person name="Rast P."/>
            <person name="Oberbeckmann S."/>
            <person name="Bunk B."/>
            <person name="Jeske O."/>
            <person name="Meyerdierks A."/>
            <person name="Storesund J.E."/>
            <person name="Kallscheuer N."/>
            <person name="Luecker S."/>
            <person name="Lage O.M."/>
            <person name="Pohl T."/>
            <person name="Merkel B.J."/>
            <person name="Hornburger P."/>
            <person name="Mueller R.-W."/>
            <person name="Bruemmer F."/>
            <person name="Labrenz M."/>
            <person name="Spormann A.M."/>
            <person name="Op den Camp H."/>
            <person name="Overmann J."/>
            <person name="Amann R."/>
            <person name="Jetten M.S.M."/>
            <person name="Mascher T."/>
            <person name="Medema M.H."/>
            <person name="Devos D.P."/>
            <person name="Kaster A.-K."/>
            <person name="Ovreas L."/>
            <person name="Rohde M."/>
            <person name="Galperin M.Y."/>
            <person name="Jogler C."/>
        </authorList>
    </citation>
    <scope>NUCLEOTIDE SEQUENCE [LARGE SCALE GENOMIC DNA]</scope>
    <source>
        <strain evidence="2 3">K22_7</strain>
    </source>
</reference>
<accession>A0A517NHX0</accession>
<dbReference type="RefSeq" id="WP_145173575.1">
    <property type="nucleotide sequence ID" value="NZ_CP036525.1"/>
</dbReference>
<dbReference type="InterPro" id="IPR036038">
    <property type="entry name" value="Aminotransferase-like"/>
</dbReference>
<dbReference type="GO" id="GO:0046394">
    <property type="term" value="P:carboxylic acid biosynthetic process"/>
    <property type="evidence" value="ECO:0007669"/>
    <property type="project" value="UniProtKB-ARBA"/>
</dbReference>
<dbReference type="OrthoDB" id="9805628at2"/>
<dbReference type="InterPro" id="IPR043132">
    <property type="entry name" value="BCAT-like_C"/>
</dbReference>
<evidence type="ECO:0000256" key="1">
    <source>
        <dbReference type="ARBA" id="ARBA00009320"/>
    </source>
</evidence>
<proteinExistence type="inferred from homology"/>
<dbReference type="PANTHER" id="PTHR42743">
    <property type="entry name" value="AMINO-ACID AMINOTRANSFERASE"/>
    <property type="match status" value="1"/>
</dbReference>
<dbReference type="PANTHER" id="PTHR42743:SF4">
    <property type="entry name" value="BRANCHED-CHAIN-AMINO-ACID AMINOTRANSFERASE-RELATED"/>
    <property type="match status" value="1"/>
</dbReference>
<evidence type="ECO:0000313" key="2">
    <source>
        <dbReference type="EMBL" id="QDT06653.1"/>
    </source>
</evidence>
<dbReference type="AlphaFoldDB" id="A0A517NHX0"/>
<dbReference type="Gene3D" id="3.30.470.10">
    <property type="match status" value="1"/>
</dbReference>
<keyword evidence="2" id="KW-0032">Aminotransferase</keyword>
<gene>
    <name evidence="2" type="ORF">K227x_50690</name>
</gene>